<accession>A0A2C6LCG9</accession>
<comment type="caution">
    <text evidence="1">The sequence shown here is derived from an EMBL/GenBank/DDBJ whole genome shotgun (WGS) entry which is preliminary data.</text>
</comment>
<dbReference type="RefSeq" id="XP_067926600.1">
    <property type="nucleotide sequence ID" value="XM_068061423.1"/>
</dbReference>
<dbReference type="EMBL" id="MIGC01000480">
    <property type="protein sequence ID" value="PHJ24928.1"/>
    <property type="molecule type" value="Genomic_DNA"/>
</dbReference>
<proteinExistence type="predicted"/>
<dbReference type="AlphaFoldDB" id="A0A2C6LCG9"/>
<dbReference type="GeneID" id="94424634"/>
<evidence type="ECO:0000313" key="1">
    <source>
        <dbReference type="EMBL" id="PHJ24928.1"/>
    </source>
</evidence>
<sequence length="93" mass="10515">MKDRTSLANSGASHFSELIEQIQRVARPSRWTSSNDTRHMGMQRRMVRVRGDFDDRPVATFLGPSACLATNWKPLSWRLGQVAQEAEEAFHAG</sequence>
<reference evidence="1 2" key="1">
    <citation type="journal article" date="2017" name="Int. J. Parasitol.">
        <title>The genome of the protozoan parasite Cystoisospora suis and a reverse vaccinology approach to identify vaccine candidates.</title>
        <authorList>
            <person name="Palmieri N."/>
            <person name="Shrestha A."/>
            <person name="Ruttkowski B."/>
            <person name="Beck T."/>
            <person name="Vogl C."/>
            <person name="Tomley F."/>
            <person name="Blake D.P."/>
            <person name="Joachim A."/>
        </authorList>
    </citation>
    <scope>NUCLEOTIDE SEQUENCE [LARGE SCALE GENOMIC DNA]</scope>
    <source>
        <strain evidence="1 2">Wien I</strain>
    </source>
</reference>
<keyword evidence="2" id="KW-1185">Reference proteome</keyword>
<evidence type="ECO:0000313" key="2">
    <source>
        <dbReference type="Proteomes" id="UP000221165"/>
    </source>
</evidence>
<protein>
    <submittedName>
        <fullName evidence="1">Uncharacterized protein</fullName>
    </submittedName>
</protein>
<dbReference type="VEuPathDB" id="ToxoDB:CSUI_001217"/>
<organism evidence="1 2">
    <name type="scientific">Cystoisospora suis</name>
    <dbReference type="NCBI Taxonomy" id="483139"/>
    <lineage>
        <taxon>Eukaryota</taxon>
        <taxon>Sar</taxon>
        <taxon>Alveolata</taxon>
        <taxon>Apicomplexa</taxon>
        <taxon>Conoidasida</taxon>
        <taxon>Coccidia</taxon>
        <taxon>Eucoccidiorida</taxon>
        <taxon>Eimeriorina</taxon>
        <taxon>Sarcocystidae</taxon>
        <taxon>Cystoisospora</taxon>
    </lineage>
</organism>
<gene>
    <name evidence="1" type="ORF">CSUI_001217</name>
</gene>
<dbReference type="Proteomes" id="UP000221165">
    <property type="component" value="Unassembled WGS sequence"/>
</dbReference>
<name>A0A2C6LCG9_9APIC</name>